<feature type="transmembrane region" description="Helical" evidence="1">
    <location>
        <begin position="39"/>
        <end position="59"/>
    </location>
</feature>
<proteinExistence type="predicted"/>
<dbReference type="AlphaFoldDB" id="A0AAV5WZH9"/>
<feature type="transmembrane region" description="Helical" evidence="1">
    <location>
        <begin position="7"/>
        <end position="27"/>
    </location>
</feature>
<evidence type="ECO:0000313" key="2">
    <source>
        <dbReference type="EMBL" id="GMT34884.1"/>
    </source>
</evidence>
<sequence length="64" mass="6996">HDRYFGAMVGLLTTALICSLLLAGSLWGSGALRGIWEQVAGVLVIAWVLLLLCLMSPLWRRKGK</sequence>
<feature type="non-terminal residue" evidence="2">
    <location>
        <position position="64"/>
    </location>
</feature>
<evidence type="ECO:0000313" key="3">
    <source>
        <dbReference type="Proteomes" id="UP001432322"/>
    </source>
</evidence>
<organism evidence="2 3">
    <name type="scientific">Pristionchus fissidentatus</name>
    <dbReference type="NCBI Taxonomy" id="1538716"/>
    <lineage>
        <taxon>Eukaryota</taxon>
        <taxon>Metazoa</taxon>
        <taxon>Ecdysozoa</taxon>
        <taxon>Nematoda</taxon>
        <taxon>Chromadorea</taxon>
        <taxon>Rhabditida</taxon>
        <taxon>Rhabditina</taxon>
        <taxon>Diplogasteromorpha</taxon>
        <taxon>Diplogasteroidea</taxon>
        <taxon>Neodiplogasteridae</taxon>
        <taxon>Pristionchus</taxon>
    </lineage>
</organism>
<protein>
    <submittedName>
        <fullName evidence="2">Uncharacterized protein</fullName>
    </submittedName>
</protein>
<keyword evidence="1" id="KW-0812">Transmembrane</keyword>
<name>A0AAV5WZH9_9BILA</name>
<comment type="caution">
    <text evidence="2">The sequence shown here is derived from an EMBL/GenBank/DDBJ whole genome shotgun (WGS) entry which is preliminary data.</text>
</comment>
<accession>A0AAV5WZH9</accession>
<evidence type="ECO:0000256" key="1">
    <source>
        <dbReference type="SAM" id="Phobius"/>
    </source>
</evidence>
<reference evidence="2" key="1">
    <citation type="submission" date="2023-10" db="EMBL/GenBank/DDBJ databases">
        <title>Genome assembly of Pristionchus species.</title>
        <authorList>
            <person name="Yoshida K."/>
            <person name="Sommer R.J."/>
        </authorList>
    </citation>
    <scope>NUCLEOTIDE SEQUENCE</scope>
    <source>
        <strain evidence="2">RS5133</strain>
    </source>
</reference>
<keyword evidence="1" id="KW-0472">Membrane</keyword>
<dbReference type="EMBL" id="BTSY01000006">
    <property type="protein sequence ID" value="GMT34884.1"/>
    <property type="molecule type" value="Genomic_DNA"/>
</dbReference>
<dbReference type="Proteomes" id="UP001432322">
    <property type="component" value="Unassembled WGS sequence"/>
</dbReference>
<gene>
    <name evidence="2" type="ORF">PFISCL1PPCAC_26181</name>
</gene>
<feature type="non-terminal residue" evidence="2">
    <location>
        <position position="1"/>
    </location>
</feature>
<keyword evidence="3" id="KW-1185">Reference proteome</keyword>
<keyword evidence="1" id="KW-1133">Transmembrane helix</keyword>